<dbReference type="PANTHER" id="PTHR43581:SF4">
    <property type="entry name" value="ATP_GTP PHOSPHATASE"/>
    <property type="match status" value="1"/>
</dbReference>
<name>A0A497ERU1_9CREN</name>
<dbReference type="InterPro" id="IPR027417">
    <property type="entry name" value="P-loop_NTPase"/>
</dbReference>
<organism evidence="2 3">
    <name type="scientific">Thermoproteota archaeon</name>
    <dbReference type="NCBI Taxonomy" id="2056631"/>
    <lineage>
        <taxon>Archaea</taxon>
        <taxon>Thermoproteota</taxon>
    </lineage>
</organism>
<sequence>MSLENFCGVKTCKEPLKLSKFTVLIGPNNSAKTTILMALFLLPFPWEVRSISIMGLSKIDFLSQFLYRSTESLVYRYSGKSIIESVVKGKQLKLEISSSTGPQKVYVEGIEKELNSRDSGYYHFKLRDLLDLKYLDPVDYAMLIPNSDSFRQNLGARLGEALNWSIVEKTGAHFKLVKDFVSKVIDDEFTEVTVKFNRLALRKVTPSGEPFYVELEHVGDGVKRFLTCALWLEAVKPRAVLWDDLEASAHPSLLNGIIKWLSEHDWQVVMSTHSIDVLREILSVELEDAKILSLRKLPDDTLTYREYSLDELEEFFEKGVDVRKLFTPREEL</sequence>
<gene>
    <name evidence="2" type="ORF">DRJ31_05480</name>
</gene>
<dbReference type="InterPro" id="IPR003959">
    <property type="entry name" value="ATPase_AAA_core"/>
</dbReference>
<dbReference type="EMBL" id="QMQV01000042">
    <property type="protein sequence ID" value="RLE49298.1"/>
    <property type="molecule type" value="Genomic_DNA"/>
</dbReference>
<reference evidence="2 3" key="1">
    <citation type="submission" date="2018-06" db="EMBL/GenBank/DDBJ databases">
        <title>Extensive metabolic versatility and redundancy in microbially diverse, dynamic hydrothermal sediments.</title>
        <authorList>
            <person name="Dombrowski N."/>
            <person name="Teske A."/>
            <person name="Baker B.J."/>
        </authorList>
    </citation>
    <scope>NUCLEOTIDE SEQUENCE [LARGE SCALE GENOMIC DNA]</scope>
    <source>
        <strain evidence="2">B66_G16</strain>
    </source>
</reference>
<accession>A0A497ERU1</accession>
<protein>
    <recommendedName>
        <fullName evidence="1">ATPase AAA-type core domain-containing protein</fullName>
    </recommendedName>
</protein>
<dbReference type="SUPFAM" id="SSF52540">
    <property type="entry name" value="P-loop containing nucleoside triphosphate hydrolases"/>
    <property type="match status" value="1"/>
</dbReference>
<evidence type="ECO:0000313" key="3">
    <source>
        <dbReference type="Proteomes" id="UP000278475"/>
    </source>
</evidence>
<dbReference type="PANTHER" id="PTHR43581">
    <property type="entry name" value="ATP/GTP PHOSPHATASE"/>
    <property type="match status" value="1"/>
</dbReference>
<proteinExistence type="predicted"/>
<dbReference type="InterPro" id="IPR051396">
    <property type="entry name" value="Bact_Antivir_Def_Nuclease"/>
</dbReference>
<dbReference type="Gene3D" id="3.40.50.300">
    <property type="entry name" value="P-loop containing nucleotide triphosphate hydrolases"/>
    <property type="match status" value="1"/>
</dbReference>
<dbReference type="Proteomes" id="UP000278475">
    <property type="component" value="Unassembled WGS sequence"/>
</dbReference>
<dbReference type="Pfam" id="PF13304">
    <property type="entry name" value="AAA_21"/>
    <property type="match status" value="1"/>
</dbReference>
<evidence type="ECO:0000313" key="2">
    <source>
        <dbReference type="EMBL" id="RLE49298.1"/>
    </source>
</evidence>
<dbReference type="AlphaFoldDB" id="A0A497ERU1"/>
<feature type="domain" description="ATPase AAA-type core" evidence="1">
    <location>
        <begin position="213"/>
        <end position="276"/>
    </location>
</feature>
<evidence type="ECO:0000259" key="1">
    <source>
        <dbReference type="Pfam" id="PF13304"/>
    </source>
</evidence>
<comment type="caution">
    <text evidence="2">The sequence shown here is derived from an EMBL/GenBank/DDBJ whole genome shotgun (WGS) entry which is preliminary data.</text>
</comment>
<dbReference type="GO" id="GO:0005524">
    <property type="term" value="F:ATP binding"/>
    <property type="evidence" value="ECO:0007669"/>
    <property type="project" value="InterPro"/>
</dbReference>
<dbReference type="GO" id="GO:0016887">
    <property type="term" value="F:ATP hydrolysis activity"/>
    <property type="evidence" value="ECO:0007669"/>
    <property type="project" value="InterPro"/>
</dbReference>